<name>A0A4Q1BGI8_TREME</name>
<sequence length="188" mass="21649">MRLTVPLSLCVWLFHLIVLCTAQQSQTKSSALLNTAKRLFQVALGQTPVEDLLARDEADRAAGVTRITRNNYEKLLTDGEWVILVHGKDPLSPRFLEMHTNASLASQELSLGIKWGRVDLIEETYISMRWLLFRPPYLVFISNSGHDLRFLSPRHVHPEGDRLLEFVEKKQWKDLPIWNSRYGPDGDR</sequence>
<feature type="chain" id="PRO_5020412228" evidence="1">
    <location>
        <begin position="23"/>
        <end position="188"/>
    </location>
</feature>
<dbReference type="EMBL" id="SDIL01000090">
    <property type="protein sequence ID" value="RXK36671.1"/>
    <property type="molecule type" value="Genomic_DNA"/>
</dbReference>
<reference evidence="2 3" key="1">
    <citation type="submission" date="2016-06" db="EMBL/GenBank/DDBJ databases">
        <title>Evolution of pathogenesis and genome organization in the Tremellales.</title>
        <authorList>
            <person name="Cuomo C."/>
            <person name="Litvintseva A."/>
            <person name="Heitman J."/>
            <person name="Chen Y."/>
            <person name="Sun S."/>
            <person name="Springer D."/>
            <person name="Dromer F."/>
            <person name="Young S."/>
            <person name="Zeng Q."/>
            <person name="Chapman S."/>
            <person name="Gujja S."/>
            <person name="Saif S."/>
            <person name="Birren B."/>
        </authorList>
    </citation>
    <scope>NUCLEOTIDE SEQUENCE [LARGE SCALE GENOMIC DNA]</scope>
    <source>
        <strain evidence="2 3">ATCC 28783</strain>
    </source>
</reference>
<evidence type="ECO:0000313" key="2">
    <source>
        <dbReference type="EMBL" id="RXK36671.1"/>
    </source>
</evidence>
<organism evidence="2 3">
    <name type="scientific">Tremella mesenterica</name>
    <name type="common">Jelly fungus</name>
    <dbReference type="NCBI Taxonomy" id="5217"/>
    <lineage>
        <taxon>Eukaryota</taxon>
        <taxon>Fungi</taxon>
        <taxon>Dikarya</taxon>
        <taxon>Basidiomycota</taxon>
        <taxon>Agaricomycotina</taxon>
        <taxon>Tremellomycetes</taxon>
        <taxon>Tremellales</taxon>
        <taxon>Tremellaceae</taxon>
        <taxon>Tremella</taxon>
    </lineage>
</organism>
<dbReference type="OrthoDB" id="2502001at2759"/>
<dbReference type="AlphaFoldDB" id="A0A4Q1BGI8"/>
<evidence type="ECO:0000313" key="3">
    <source>
        <dbReference type="Proteomes" id="UP000289152"/>
    </source>
</evidence>
<dbReference type="VEuPathDB" id="FungiDB:TREMEDRAFT_72993"/>
<dbReference type="Proteomes" id="UP000289152">
    <property type="component" value="Unassembled WGS sequence"/>
</dbReference>
<keyword evidence="1" id="KW-0732">Signal</keyword>
<keyword evidence="3" id="KW-1185">Reference proteome</keyword>
<proteinExistence type="predicted"/>
<evidence type="ECO:0000256" key="1">
    <source>
        <dbReference type="SAM" id="SignalP"/>
    </source>
</evidence>
<protein>
    <submittedName>
        <fullName evidence="2">Uncharacterized protein</fullName>
    </submittedName>
</protein>
<dbReference type="InParanoid" id="A0A4Q1BGI8"/>
<comment type="caution">
    <text evidence="2">The sequence shown here is derived from an EMBL/GenBank/DDBJ whole genome shotgun (WGS) entry which is preliminary data.</text>
</comment>
<feature type="signal peptide" evidence="1">
    <location>
        <begin position="1"/>
        <end position="22"/>
    </location>
</feature>
<gene>
    <name evidence="2" type="ORF">M231_06058</name>
</gene>
<accession>A0A4Q1BGI8</accession>